<accession>A0A1M6Y9C3</accession>
<name>A0A1M6Y9C3_9BACT</name>
<evidence type="ECO:0000313" key="2">
    <source>
        <dbReference type="EMBL" id="SJZ92312.1"/>
    </source>
</evidence>
<dbReference type="EMBL" id="FUWU01000035">
    <property type="protein sequence ID" value="SJZ92312.1"/>
    <property type="molecule type" value="Genomic_DNA"/>
</dbReference>
<organism evidence="1 3">
    <name type="scientific">Fibrobacter intestinalis</name>
    <dbReference type="NCBI Taxonomy" id="28122"/>
    <lineage>
        <taxon>Bacteria</taxon>
        <taxon>Pseudomonadati</taxon>
        <taxon>Fibrobacterota</taxon>
        <taxon>Fibrobacteria</taxon>
        <taxon>Fibrobacterales</taxon>
        <taxon>Fibrobacteraceae</taxon>
        <taxon>Fibrobacter</taxon>
    </lineage>
</organism>
<reference evidence="3" key="1">
    <citation type="submission" date="2016-11" db="EMBL/GenBank/DDBJ databases">
        <authorList>
            <person name="Varghese N."/>
            <person name="Submissions S."/>
        </authorList>
    </citation>
    <scope>NUCLEOTIDE SEQUENCE [LARGE SCALE GENOMIC DNA]</scope>
    <source>
        <strain evidence="3">UWOS</strain>
    </source>
</reference>
<dbReference type="STRING" id="28122.SAMN02745108_01990"/>
<dbReference type="AlphaFoldDB" id="A0A1M6Y9C3"/>
<proteinExistence type="predicted"/>
<protein>
    <submittedName>
        <fullName evidence="1">Uncharacterized protein</fullName>
    </submittedName>
</protein>
<keyword evidence="3" id="KW-1185">Reference proteome</keyword>
<dbReference type="Proteomes" id="UP000184275">
    <property type="component" value="Unassembled WGS sequence"/>
</dbReference>
<evidence type="ECO:0000313" key="1">
    <source>
        <dbReference type="EMBL" id="SHL14870.1"/>
    </source>
</evidence>
<evidence type="ECO:0000313" key="4">
    <source>
        <dbReference type="Proteomes" id="UP000190449"/>
    </source>
</evidence>
<gene>
    <name evidence="2" type="ORF">SAMN02745108_01990</name>
    <name evidence="1" type="ORF">SAMN05720469_13917</name>
</gene>
<evidence type="ECO:0000313" key="3">
    <source>
        <dbReference type="Proteomes" id="UP000184275"/>
    </source>
</evidence>
<dbReference type="EMBL" id="FRAW01000039">
    <property type="protein sequence ID" value="SHL14870.1"/>
    <property type="molecule type" value="Genomic_DNA"/>
</dbReference>
<sequence length="39" mass="4892">MKEENKRLLGREYETWNREFFVKSNPIDEDDGSWWNDEK</sequence>
<reference evidence="2 4" key="3">
    <citation type="submission" date="2017-02" db="EMBL/GenBank/DDBJ databases">
        <authorList>
            <person name="Peterson S.W."/>
        </authorList>
    </citation>
    <scope>NUCLEOTIDE SEQUENCE [LARGE SCALE GENOMIC DNA]</scope>
    <source>
        <strain evidence="2 4">ATCC 43854</strain>
    </source>
</reference>
<reference evidence="1" key="2">
    <citation type="submission" date="2016-11" db="EMBL/GenBank/DDBJ databases">
        <authorList>
            <person name="Jaros S."/>
            <person name="Januszkiewicz K."/>
            <person name="Wedrychowicz H."/>
        </authorList>
    </citation>
    <scope>NUCLEOTIDE SEQUENCE [LARGE SCALE GENOMIC DNA]</scope>
    <source>
        <strain evidence="1">UWOS</strain>
    </source>
</reference>
<accession>A0A1T4PLE5</accession>
<dbReference type="Proteomes" id="UP000190449">
    <property type="component" value="Unassembled WGS sequence"/>
</dbReference>